<dbReference type="PANTHER" id="PTHR28263">
    <property type="entry name" value="GOLGI TO ER TRAFFIC PROTEIN 2"/>
    <property type="match status" value="1"/>
</dbReference>
<keyword evidence="1 5" id="KW-0812">Transmembrane</keyword>
<evidence type="ECO:0000256" key="1">
    <source>
        <dbReference type="ARBA" id="ARBA00022692"/>
    </source>
</evidence>
<feature type="transmembrane region" description="Helical" evidence="5">
    <location>
        <begin position="243"/>
        <end position="264"/>
    </location>
</feature>
<feature type="region of interest" description="Disordered" evidence="4">
    <location>
        <begin position="1"/>
        <end position="129"/>
    </location>
</feature>
<dbReference type="PANTHER" id="PTHR28263:SF1">
    <property type="entry name" value="GOLGI TO ER TRAFFIC PROTEIN 2"/>
    <property type="match status" value="1"/>
</dbReference>
<protein>
    <submittedName>
        <fullName evidence="6">5754_t:CDS:1</fullName>
    </submittedName>
</protein>
<evidence type="ECO:0000256" key="4">
    <source>
        <dbReference type="SAM" id="MobiDB-lite"/>
    </source>
</evidence>
<feature type="compositionally biased region" description="Low complexity" evidence="4">
    <location>
        <begin position="1"/>
        <end position="11"/>
    </location>
</feature>
<dbReference type="InterPro" id="IPR028143">
    <property type="entry name" value="Get2/sif1"/>
</dbReference>
<proteinExistence type="predicted"/>
<feature type="compositionally biased region" description="Polar residues" evidence="4">
    <location>
        <begin position="79"/>
        <end position="88"/>
    </location>
</feature>
<keyword evidence="3 5" id="KW-0472">Membrane</keyword>
<evidence type="ECO:0000313" key="7">
    <source>
        <dbReference type="Proteomes" id="UP000789706"/>
    </source>
</evidence>
<dbReference type="OrthoDB" id="5393181at2759"/>
<reference evidence="6" key="1">
    <citation type="submission" date="2021-06" db="EMBL/GenBank/DDBJ databases">
        <authorList>
            <person name="Kallberg Y."/>
            <person name="Tangrot J."/>
            <person name="Rosling A."/>
        </authorList>
    </citation>
    <scope>NUCLEOTIDE SEQUENCE</scope>
    <source>
        <strain evidence="6">AZ414A</strain>
    </source>
</reference>
<feature type="compositionally biased region" description="Low complexity" evidence="4">
    <location>
        <begin position="106"/>
        <end position="119"/>
    </location>
</feature>
<evidence type="ECO:0000256" key="2">
    <source>
        <dbReference type="ARBA" id="ARBA00022989"/>
    </source>
</evidence>
<dbReference type="GO" id="GO:0006890">
    <property type="term" value="P:retrograde vesicle-mediated transport, Golgi to endoplasmic reticulum"/>
    <property type="evidence" value="ECO:0007669"/>
    <property type="project" value="TreeGrafter"/>
</dbReference>
<organism evidence="6 7">
    <name type="scientific">Diversispora eburnea</name>
    <dbReference type="NCBI Taxonomy" id="1213867"/>
    <lineage>
        <taxon>Eukaryota</taxon>
        <taxon>Fungi</taxon>
        <taxon>Fungi incertae sedis</taxon>
        <taxon>Mucoromycota</taxon>
        <taxon>Glomeromycotina</taxon>
        <taxon>Glomeromycetes</taxon>
        <taxon>Diversisporales</taxon>
        <taxon>Diversisporaceae</taxon>
        <taxon>Diversispora</taxon>
    </lineage>
</organism>
<feature type="compositionally biased region" description="Low complexity" evidence="4">
    <location>
        <begin position="53"/>
        <end position="73"/>
    </location>
</feature>
<name>A0A9N8YKV7_9GLOM</name>
<dbReference type="AlphaFoldDB" id="A0A9N8YKV7"/>
<comment type="caution">
    <text evidence="6">The sequence shown here is derived from an EMBL/GenBank/DDBJ whole genome shotgun (WGS) entry which is preliminary data.</text>
</comment>
<dbReference type="Proteomes" id="UP000789706">
    <property type="component" value="Unassembled WGS sequence"/>
</dbReference>
<gene>
    <name evidence="6" type="ORF">DEBURN_LOCUS894</name>
</gene>
<accession>A0A9N8YKV7</accession>
<evidence type="ECO:0000313" key="6">
    <source>
        <dbReference type="EMBL" id="CAG8435515.1"/>
    </source>
</evidence>
<evidence type="ECO:0000256" key="5">
    <source>
        <dbReference type="SAM" id="Phobius"/>
    </source>
</evidence>
<evidence type="ECO:0000256" key="3">
    <source>
        <dbReference type="ARBA" id="ARBA00023136"/>
    </source>
</evidence>
<sequence length="265" mass="29311">MSDETTSTTPPKKSRSTSDAERRRARRAQKILSSADSRLHRITATYSLSANASPVTSKKSSPQQSQKSSPTTSEAPDSPFSTRRNTGNLEPLPESLLPITESLPPSTDISGSSPFSSSSTLLGEDNNTIQPDEDYFRRVLENFRTKNSSNTSIASTSTSEYQYYSSPGGLSPFLTPEDLAPLFWYFITIELILQSSRLFLQKEKSFQGSVLGNLAARLPSPFSDVLVVFLRYNLIWKCLLEDACVLVFIIGSTIMISPIISYLFH</sequence>
<dbReference type="EMBL" id="CAJVPK010000032">
    <property type="protein sequence ID" value="CAG8435515.1"/>
    <property type="molecule type" value="Genomic_DNA"/>
</dbReference>
<keyword evidence="2 5" id="KW-1133">Transmembrane helix</keyword>
<keyword evidence="7" id="KW-1185">Reference proteome</keyword>